<dbReference type="Pfam" id="PF02955">
    <property type="entry name" value="GSH-S_ATP"/>
    <property type="match status" value="1"/>
</dbReference>
<dbReference type="Proteomes" id="UP000467305">
    <property type="component" value="Unassembled WGS sequence"/>
</dbReference>
<reference evidence="2 3" key="1">
    <citation type="submission" date="2019-09" db="EMBL/GenBank/DDBJ databases">
        <authorList>
            <person name="Cao W.R."/>
        </authorList>
    </citation>
    <scope>NUCLEOTIDE SEQUENCE [LARGE SCALE GENOMIC DNA]</scope>
    <source>
        <strain evidence="3">a4</strain>
    </source>
</reference>
<dbReference type="InterPro" id="IPR053191">
    <property type="entry name" value="DcsG_Biosynth_Enzyme"/>
</dbReference>
<dbReference type="AlphaFoldDB" id="A0A7J5APP0"/>
<dbReference type="GO" id="GO:0005524">
    <property type="term" value="F:ATP binding"/>
    <property type="evidence" value="ECO:0007669"/>
    <property type="project" value="InterPro"/>
</dbReference>
<comment type="caution">
    <text evidence="2">The sequence shown here is derived from an EMBL/GenBank/DDBJ whole genome shotgun (WGS) entry which is preliminary data.</text>
</comment>
<evidence type="ECO:0000259" key="1">
    <source>
        <dbReference type="Pfam" id="PF02955"/>
    </source>
</evidence>
<dbReference type="PANTHER" id="PTHR39217">
    <property type="match status" value="1"/>
</dbReference>
<name>A0A7J5APP0_9FLAO</name>
<dbReference type="EMBL" id="WAAU01000008">
    <property type="protein sequence ID" value="KAB1159565.1"/>
    <property type="molecule type" value="Genomic_DNA"/>
</dbReference>
<dbReference type="SUPFAM" id="SSF56059">
    <property type="entry name" value="Glutathione synthetase ATP-binding domain-like"/>
    <property type="match status" value="1"/>
</dbReference>
<dbReference type="PANTHER" id="PTHR39217:SF1">
    <property type="entry name" value="GLUTATHIONE SYNTHETASE"/>
    <property type="match status" value="1"/>
</dbReference>
<dbReference type="GO" id="GO:0004363">
    <property type="term" value="F:glutathione synthase activity"/>
    <property type="evidence" value="ECO:0007669"/>
    <property type="project" value="InterPro"/>
</dbReference>
<dbReference type="Gene3D" id="3.30.470.20">
    <property type="entry name" value="ATP-grasp fold, B domain"/>
    <property type="match status" value="1"/>
</dbReference>
<dbReference type="RefSeq" id="WP_150898811.1">
    <property type="nucleotide sequence ID" value="NZ_WAAU01000008.1"/>
</dbReference>
<evidence type="ECO:0000313" key="3">
    <source>
        <dbReference type="Proteomes" id="UP000467305"/>
    </source>
</evidence>
<evidence type="ECO:0000313" key="2">
    <source>
        <dbReference type="EMBL" id="KAB1159565.1"/>
    </source>
</evidence>
<dbReference type="InterPro" id="IPR004218">
    <property type="entry name" value="GSHS_ATP-bd"/>
</dbReference>
<sequence length="299" mass="34797">MKTYDVVILTDNEHLKLVENNNIVKNVLDEDNYIKVALEKLNLKVLRLSWNDKNFDWSQTKYILFRSTWDYHKHFQEFSSWLNKVSKQTTLLNSENIIRWNIDKHYLLDLQKQGVHICESYFIEIGETKNLKSLATQFNLSEFVLKPCVSGGGRHTYKINSKNLEQYEETFSQLIKEEAMILQPFQQNIIDKGEISLVVINGKFTHAILKTAKKGDFRVQDDFGGTIENYTPTQEEINFAEKAIKACKEEPIYARVDIFTDNNGKLAIAELELVEPELWFRKQPKAANKLAEGIKQLLS</sequence>
<dbReference type="OrthoDB" id="3373978at2"/>
<gene>
    <name evidence="2" type="ORF">F7018_04440</name>
</gene>
<accession>A0A7J5APP0</accession>
<feature type="domain" description="Prokaryotic glutathione synthetase ATP-binding" evidence="1">
    <location>
        <begin position="140"/>
        <end position="251"/>
    </location>
</feature>
<organism evidence="2 3">
    <name type="scientific">Tenacibaculum aiptasiae</name>
    <dbReference type="NCBI Taxonomy" id="426481"/>
    <lineage>
        <taxon>Bacteria</taxon>
        <taxon>Pseudomonadati</taxon>
        <taxon>Bacteroidota</taxon>
        <taxon>Flavobacteriia</taxon>
        <taxon>Flavobacteriales</taxon>
        <taxon>Flavobacteriaceae</taxon>
        <taxon>Tenacibaculum</taxon>
    </lineage>
</organism>
<proteinExistence type="predicted"/>
<keyword evidence="3" id="KW-1185">Reference proteome</keyword>
<protein>
    <recommendedName>
        <fullName evidence="1">Prokaryotic glutathione synthetase ATP-binding domain-containing protein</fullName>
    </recommendedName>
</protein>